<dbReference type="PROSITE" id="PS51272">
    <property type="entry name" value="SLH"/>
    <property type="match status" value="3"/>
</dbReference>
<protein>
    <submittedName>
        <fullName evidence="4">S-layer homology domain-containing protein</fullName>
    </submittedName>
</protein>
<dbReference type="InterPro" id="IPR040751">
    <property type="entry name" value="SbsC_C"/>
</dbReference>
<dbReference type="Pfam" id="PF18316">
    <property type="entry name" value="S-l_SbsC_C"/>
    <property type="match status" value="1"/>
</dbReference>
<dbReference type="InterPro" id="IPR013783">
    <property type="entry name" value="Ig-like_fold"/>
</dbReference>
<gene>
    <name evidence="4" type="ORF">ACFQMJ_34145</name>
</gene>
<evidence type="ECO:0000313" key="4">
    <source>
        <dbReference type="EMBL" id="MFC7153596.1"/>
    </source>
</evidence>
<evidence type="ECO:0000313" key="5">
    <source>
        <dbReference type="Proteomes" id="UP001596378"/>
    </source>
</evidence>
<dbReference type="RefSeq" id="WP_378050433.1">
    <property type="nucleotide sequence ID" value="NZ_JBHMDN010000026.1"/>
</dbReference>
<dbReference type="Pfam" id="PF13620">
    <property type="entry name" value="CarboxypepD_reg"/>
    <property type="match status" value="1"/>
</dbReference>
<evidence type="ECO:0000259" key="3">
    <source>
        <dbReference type="PROSITE" id="PS51272"/>
    </source>
</evidence>
<dbReference type="InterPro" id="IPR051465">
    <property type="entry name" value="Cell_Envelope_Struct_Comp"/>
</dbReference>
<dbReference type="Gene3D" id="2.60.40.10">
    <property type="entry name" value="Immunoglobulins"/>
    <property type="match status" value="1"/>
</dbReference>
<dbReference type="InterPro" id="IPR001119">
    <property type="entry name" value="SLH_dom"/>
</dbReference>
<dbReference type="Pfam" id="PF00395">
    <property type="entry name" value="SLH"/>
    <property type="match status" value="3"/>
</dbReference>
<feature type="region of interest" description="Disordered" evidence="1">
    <location>
        <begin position="620"/>
        <end position="640"/>
    </location>
</feature>
<dbReference type="PANTHER" id="PTHR43308">
    <property type="entry name" value="OUTER MEMBRANE PROTEIN ALPHA-RELATED"/>
    <property type="match status" value="1"/>
</dbReference>
<dbReference type="InterPro" id="IPR013784">
    <property type="entry name" value="Carb-bd-like_fold"/>
</dbReference>
<dbReference type="Pfam" id="PF07581">
    <property type="entry name" value="Glug"/>
    <property type="match status" value="1"/>
</dbReference>
<accession>A0ABW2FK97</accession>
<keyword evidence="2" id="KW-0732">Signal</keyword>
<keyword evidence="5" id="KW-1185">Reference proteome</keyword>
<evidence type="ECO:0000256" key="2">
    <source>
        <dbReference type="SAM" id="SignalP"/>
    </source>
</evidence>
<proteinExistence type="predicted"/>
<feature type="domain" description="SLH" evidence="3">
    <location>
        <begin position="846"/>
        <end position="909"/>
    </location>
</feature>
<feature type="chain" id="PRO_5045693136" evidence="2">
    <location>
        <begin position="30"/>
        <end position="1040"/>
    </location>
</feature>
<name>A0ABW2FK97_9BACL</name>
<feature type="compositionally biased region" description="Low complexity" evidence="1">
    <location>
        <begin position="628"/>
        <end position="640"/>
    </location>
</feature>
<reference evidence="5" key="1">
    <citation type="journal article" date="2019" name="Int. J. Syst. Evol. Microbiol.">
        <title>The Global Catalogue of Microorganisms (GCM) 10K type strain sequencing project: providing services to taxonomists for standard genome sequencing and annotation.</title>
        <authorList>
            <consortium name="The Broad Institute Genomics Platform"/>
            <consortium name="The Broad Institute Genome Sequencing Center for Infectious Disease"/>
            <person name="Wu L."/>
            <person name="Ma J."/>
        </authorList>
    </citation>
    <scope>NUCLEOTIDE SEQUENCE [LARGE SCALE GENOMIC DNA]</scope>
    <source>
        <strain evidence="5">KCTC 12907</strain>
    </source>
</reference>
<dbReference type="Proteomes" id="UP001596378">
    <property type="component" value="Unassembled WGS sequence"/>
</dbReference>
<sequence length="1040" mass="107036">MNRLKVSLRVLLVLTFLFGLLSRAAPAVRADDGPVPSEELGWVLVSNAAELAYIDENQASYLDRNIRVTSDIDMTGYEWVPLGGNEVDPFSGVFDGRGHRIAGLSIDGGALQLVGFFGRLTGTVRDLSVSAQVSGGNYAGGLAGHLDGGEIVRSSAQGFVTAGNADMTGVSAAGGLAGMANGNSAISRSYSSAAVRSGEAGNQYAGGLVGSQGTGSISDAYAIGTVANSAGLYFTAGGLAGQLVYGTITNSYAAGAVEAAASSTYITMGGFVGSANFEGSIVASYFDTAATLQANGAGDSYGAAELQLTGRSTSDMMLQANYGEPGSDWDFANTWAVRPGVNAGYPYLRPYVLTTVLPRALKGAAYSQSLEAFDGAGGGLSWSASGLPEGVRMTAAGELEGIPSEAGTFPVTVTAADAGSTAADAALTLYVDETAPDIAGLDVAPGSALGSTRATVAASGSDRVLAYIVGDSAGVRPLSGAALPDEAVPYASGTDIFPVGAGQILQIYETDGEGRVWAWSSIRLEEFHLQDRAPETVGSVTGTVYGAGNAPLSGAAVSAGGIAGSTDVEGKFALHNVVPGTHTLSVSASGYRVYSATVNVAAGEAADAGRIKLIVASVPGSSGGSGSSGSSAPEQSQEASEITLKINGRDVRVSMKKERESDGRSVIRLALDDELLRSLFAAEDEVVISLDTEDPVVKADLPAAALLALARTRPDAVIRLEANGAEYGLPLRLWNGLSKDAATVTLSISKTTATEKEKLYEALTRQGYAVLAEPMDFSLRVDGTEWAGAGGAYTERTLSLTAEVDPDRSTVVWIDAAGRPHFVPSIFEQARAIFHTPHNSLYTVIGSDRTFRDTAGHWARTDIESLASKLIVSGTSSDTFEPDRTVTRAEFAAMLVRALGLEEKSGRAVYSDVRPAADWYSGAIGAASAAGLIEGYGDGTFRPNALVTREQAAVLLARAVEFAGELPPADAIGLDRFSDRPSIAGWAEDAAARLLAAGIVEGIGGAAFAPKQLATRAQSAVLLARALRYLNFIDGQSELE</sequence>
<dbReference type="InterPro" id="IPR011493">
    <property type="entry name" value="GLUG"/>
</dbReference>
<organism evidence="4 5">
    <name type="scientific">Cohnella cellulosilytica</name>
    <dbReference type="NCBI Taxonomy" id="986710"/>
    <lineage>
        <taxon>Bacteria</taxon>
        <taxon>Bacillati</taxon>
        <taxon>Bacillota</taxon>
        <taxon>Bacilli</taxon>
        <taxon>Bacillales</taxon>
        <taxon>Paenibacillaceae</taxon>
        <taxon>Cohnella</taxon>
    </lineage>
</organism>
<feature type="domain" description="SLH" evidence="3">
    <location>
        <begin position="974"/>
        <end position="1037"/>
    </location>
</feature>
<feature type="signal peptide" evidence="2">
    <location>
        <begin position="1"/>
        <end position="29"/>
    </location>
</feature>
<dbReference type="PANTHER" id="PTHR43308:SF5">
    <property type="entry name" value="S-LAYER PROTEIN _ PEPTIDOGLYCAN ENDO-BETA-N-ACETYLGLUCOSAMINIDASE"/>
    <property type="match status" value="1"/>
</dbReference>
<dbReference type="EMBL" id="JBHTAI010000038">
    <property type="protein sequence ID" value="MFC7153596.1"/>
    <property type="molecule type" value="Genomic_DNA"/>
</dbReference>
<dbReference type="Pfam" id="PF05345">
    <property type="entry name" value="He_PIG"/>
    <property type="match status" value="1"/>
</dbReference>
<feature type="domain" description="SLH" evidence="3">
    <location>
        <begin position="910"/>
        <end position="970"/>
    </location>
</feature>
<dbReference type="Gene3D" id="2.60.40.1120">
    <property type="entry name" value="Carboxypeptidase-like, regulatory domain"/>
    <property type="match status" value="1"/>
</dbReference>
<evidence type="ECO:0000256" key="1">
    <source>
        <dbReference type="SAM" id="MobiDB-lite"/>
    </source>
</evidence>
<comment type="caution">
    <text evidence="4">The sequence shown here is derived from an EMBL/GenBank/DDBJ whole genome shotgun (WGS) entry which is preliminary data.</text>
</comment>
<dbReference type="SUPFAM" id="SSF49452">
    <property type="entry name" value="Starch-binding domain-like"/>
    <property type="match status" value="1"/>
</dbReference>
<dbReference type="Gene3D" id="2.160.20.110">
    <property type="match status" value="1"/>
</dbReference>